<dbReference type="PANTHER" id="PTHR19848:SF8">
    <property type="entry name" value="F-BOX AND WD REPEAT DOMAIN CONTAINING 7"/>
    <property type="match status" value="1"/>
</dbReference>
<keyword evidence="4" id="KW-0378">Hydrolase</keyword>
<dbReference type="CDD" id="cd00200">
    <property type="entry name" value="WD40"/>
    <property type="match status" value="1"/>
</dbReference>
<dbReference type="SUPFAM" id="SSF53474">
    <property type="entry name" value="alpha/beta-Hydrolases"/>
    <property type="match status" value="1"/>
</dbReference>
<comment type="similarity">
    <text evidence="1">Belongs to the type-B carboxylesterase/lipase family.</text>
</comment>
<organism evidence="8 9">
    <name type="scientific">Psilocybe cf. subviscida</name>
    <dbReference type="NCBI Taxonomy" id="2480587"/>
    <lineage>
        <taxon>Eukaryota</taxon>
        <taxon>Fungi</taxon>
        <taxon>Dikarya</taxon>
        <taxon>Basidiomycota</taxon>
        <taxon>Agaricomycotina</taxon>
        <taxon>Agaricomycetes</taxon>
        <taxon>Agaricomycetidae</taxon>
        <taxon>Agaricales</taxon>
        <taxon>Agaricineae</taxon>
        <taxon>Strophariaceae</taxon>
        <taxon>Psilocybe</taxon>
    </lineage>
</organism>
<feature type="region of interest" description="Disordered" evidence="6">
    <location>
        <begin position="55"/>
        <end position="75"/>
    </location>
</feature>
<gene>
    <name evidence="8" type="ORF">D9619_002537</name>
</gene>
<dbReference type="OrthoDB" id="190105at2759"/>
<feature type="domain" description="Carboxylesterase type B" evidence="7">
    <location>
        <begin position="70"/>
        <end position="570"/>
    </location>
</feature>
<dbReference type="Pfam" id="PF00400">
    <property type="entry name" value="WD40"/>
    <property type="match status" value="5"/>
</dbReference>
<dbReference type="EMBL" id="JAACJJ010000056">
    <property type="protein sequence ID" value="KAF5313250.1"/>
    <property type="molecule type" value="Genomic_DNA"/>
</dbReference>
<comment type="caution">
    <text evidence="8">The sequence shown here is derived from an EMBL/GenBank/DDBJ whole genome shotgun (WGS) entry which is preliminary data.</text>
</comment>
<proteinExistence type="inferred from homology"/>
<evidence type="ECO:0000256" key="6">
    <source>
        <dbReference type="SAM" id="MobiDB-lite"/>
    </source>
</evidence>
<feature type="region of interest" description="Disordered" evidence="6">
    <location>
        <begin position="1"/>
        <end position="20"/>
    </location>
</feature>
<dbReference type="InterPro" id="IPR019826">
    <property type="entry name" value="Carboxylesterase_B_AS"/>
</dbReference>
<protein>
    <recommendedName>
        <fullName evidence="7">Carboxylesterase type B domain-containing protein</fullName>
    </recommendedName>
</protein>
<dbReference type="PRINTS" id="PR00320">
    <property type="entry name" value="GPROTEINBRPT"/>
</dbReference>
<name>A0A8H5AY69_9AGAR</name>
<dbReference type="GO" id="GO:0016787">
    <property type="term" value="F:hydrolase activity"/>
    <property type="evidence" value="ECO:0007669"/>
    <property type="project" value="UniProtKB-KW"/>
</dbReference>
<feature type="repeat" description="WD" evidence="5">
    <location>
        <begin position="756"/>
        <end position="775"/>
    </location>
</feature>
<keyword evidence="3" id="KW-0677">Repeat</keyword>
<dbReference type="InterPro" id="IPR019775">
    <property type="entry name" value="WD40_repeat_CS"/>
</dbReference>
<dbReference type="PROSITE" id="PS00678">
    <property type="entry name" value="WD_REPEATS_1"/>
    <property type="match status" value="2"/>
</dbReference>
<dbReference type="SUPFAM" id="SSF50978">
    <property type="entry name" value="WD40 repeat-like"/>
    <property type="match status" value="1"/>
</dbReference>
<dbReference type="Gene3D" id="3.40.50.1820">
    <property type="entry name" value="alpha/beta hydrolase"/>
    <property type="match status" value="1"/>
</dbReference>
<accession>A0A8H5AY69</accession>
<dbReference type="PROSITE" id="PS00122">
    <property type="entry name" value="CARBOXYLESTERASE_B_1"/>
    <property type="match status" value="1"/>
</dbReference>
<evidence type="ECO:0000256" key="2">
    <source>
        <dbReference type="ARBA" id="ARBA00022574"/>
    </source>
</evidence>
<dbReference type="InterPro" id="IPR036322">
    <property type="entry name" value="WD40_repeat_dom_sf"/>
</dbReference>
<feature type="repeat" description="WD" evidence="5">
    <location>
        <begin position="807"/>
        <end position="846"/>
    </location>
</feature>
<dbReference type="PANTHER" id="PTHR19848">
    <property type="entry name" value="WD40 REPEAT PROTEIN"/>
    <property type="match status" value="1"/>
</dbReference>
<keyword evidence="9" id="KW-1185">Reference proteome</keyword>
<dbReference type="InterPro" id="IPR029058">
    <property type="entry name" value="AB_hydrolase_fold"/>
</dbReference>
<feature type="repeat" description="WD" evidence="5">
    <location>
        <begin position="929"/>
        <end position="967"/>
    </location>
</feature>
<evidence type="ECO:0000313" key="9">
    <source>
        <dbReference type="Proteomes" id="UP000567179"/>
    </source>
</evidence>
<dbReference type="InterPro" id="IPR002018">
    <property type="entry name" value="CarbesteraseB"/>
</dbReference>
<sequence>MVNLKCRVPPPTSQQKPSRKQTNLFSASLHHYSMHSPLLLLLFLTTLIKSVYATPTRPSSHHKRQSDSTPTISLDSATVTGVNQGDISRFLGIPFASKPVRFALPQAITSYNGSINATGYGPKCPQQNVTFPLGLSDIPDVITHILQTSNGTQNTTEPSDESEDCLSISVMRPANMSTDDKLPVVVWIYGGGFERGSVNDYDDQAMRIMNRSLEMGEPVVHAAMNYRVSAYGFLASEEVRQAGTGNVGLVDQRVALEWVQRYISAFGGDPDKVTLWGQSAGAISSSLQMLAYGGNATSNNTNLFRGAFMQSGSPIPVGDVSGGQMYYDFLVNQTNCSSSSSNSNSNSTSNSSGTLECLRNVPLPVLRAAVDMTPNYFSYQGLALAWSPRADGIFLQDNPQKLVQQGKVALVPIVSGDVDDEGTLFSLASKNVTTDEEFRQYVSTIFVANATESELQPLWELYPEDPDDGSPFNTSSRNEITPQYKRISAFQGDVVFQAPRRFFLEHLEGKTKMWSYLSLRDKNIPIVGAFHGSDLARHTLDDYLIRFVNYQDPNLENPSTSWPEYTTSQRQLLTFPILTISDLEITPDTYREQPMQYLMNLSLAHPLSPIPIALMSSVAQQSLGLTQDQERDLWFNNPSPKHIRVAAHGSSVVTCLTVSRGRIITASDDHSIHVYSPFDGTLLQKLDGHEGGVWSMHAINDTLVSGSTDRTIRVWDLSSGRCKHVFGGHTSTVRCLAIVTPEIVNDGQTSAKEKRPDRTLIVSGSRDHSLRVWTLPLPDDDEYSCFDDGSTEDPADPVDNPYHRRALEGHDHAVRDVAAAGTIAVSGSYDCNVRVWDIITGECKHVLRGHEQKVYSVAFDPARHRAFSGSMDSTVRIWDTVTGEAIHTLTRHTSLVGLLALSPSYMVSAAADATIHVWNPDNGDLCHRLIGHLAAITCVQHDEYKVVSGSDGTLSLWDIHTGKVVRDILKDVTGVWQVAFSGTWCIAASHRNDSTMLDIWDFSKSKEEVVWETGPKGLLDKVDLVGASL</sequence>
<evidence type="ECO:0000256" key="4">
    <source>
        <dbReference type="ARBA" id="ARBA00022801"/>
    </source>
</evidence>
<dbReference type="PROSITE" id="PS50294">
    <property type="entry name" value="WD_REPEATS_REGION"/>
    <property type="match status" value="4"/>
</dbReference>
<dbReference type="InterPro" id="IPR001680">
    <property type="entry name" value="WD40_rpt"/>
</dbReference>
<evidence type="ECO:0000313" key="8">
    <source>
        <dbReference type="EMBL" id="KAF5313250.1"/>
    </source>
</evidence>
<reference evidence="8 9" key="1">
    <citation type="journal article" date="2020" name="ISME J.">
        <title>Uncovering the hidden diversity of litter-decomposition mechanisms in mushroom-forming fungi.</title>
        <authorList>
            <person name="Floudas D."/>
            <person name="Bentzer J."/>
            <person name="Ahren D."/>
            <person name="Johansson T."/>
            <person name="Persson P."/>
            <person name="Tunlid A."/>
        </authorList>
    </citation>
    <scope>NUCLEOTIDE SEQUENCE [LARGE SCALE GENOMIC DNA]</scope>
    <source>
        <strain evidence="8 9">CBS 101986</strain>
    </source>
</reference>
<dbReference type="SMART" id="SM00320">
    <property type="entry name" value="WD40"/>
    <property type="match status" value="8"/>
</dbReference>
<keyword evidence="2 5" id="KW-0853">WD repeat</keyword>
<dbReference type="InterPro" id="IPR020472">
    <property type="entry name" value="WD40_PAC1"/>
</dbReference>
<dbReference type="Proteomes" id="UP000567179">
    <property type="component" value="Unassembled WGS sequence"/>
</dbReference>
<evidence type="ECO:0000259" key="7">
    <source>
        <dbReference type="Pfam" id="PF00135"/>
    </source>
</evidence>
<dbReference type="Pfam" id="PF00135">
    <property type="entry name" value="COesterase"/>
    <property type="match status" value="1"/>
</dbReference>
<dbReference type="PROSITE" id="PS50082">
    <property type="entry name" value="WD_REPEATS_2"/>
    <property type="match status" value="6"/>
</dbReference>
<dbReference type="AlphaFoldDB" id="A0A8H5AY69"/>
<evidence type="ECO:0000256" key="1">
    <source>
        <dbReference type="ARBA" id="ARBA00005964"/>
    </source>
</evidence>
<evidence type="ECO:0000256" key="3">
    <source>
        <dbReference type="ARBA" id="ARBA00022737"/>
    </source>
</evidence>
<dbReference type="InterPro" id="IPR015943">
    <property type="entry name" value="WD40/YVTN_repeat-like_dom_sf"/>
</dbReference>
<dbReference type="Gene3D" id="2.130.10.10">
    <property type="entry name" value="YVTN repeat-like/Quinoprotein amine dehydrogenase"/>
    <property type="match status" value="1"/>
</dbReference>
<feature type="repeat" description="WD" evidence="5">
    <location>
        <begin position="889"/>
        <end position="928"/>
    </location>
</feature>
<feature type="repeat" description="WD" evidence="5">
    <location>
        <begin position="847"/>
        <end position="888"/>
    </location>
</feature>
<evidence type="ECO:0000256" key="5">
    <source>
        <dbReference type="PROSITE-ProRule" id="PRU00221"/>
    </source>
</evidence>
<feature type="repeat" description="WD" evidence="5">
    <location>
        <begin position="686"/>
        <end position="725"/>
    </location>
</feature>